<comment type="caution">
    <text evidence="12">The sequence shown here is derived from an EMBL/GenBank/DDBJ whole genome shotgun (WGS) entry which is preliminary data.</text>
</comment>
<keyword evidence="7 12" id="KW-0808">Transferase</keyword>
<evidence type="ECO:0000256" key="5">
    <source>
        <dbReference type="ARBA" id="ARBA00022490"/>
    </source>
</evidence>
<evidence type="ECO:0000256" key="9">
    <source>
        <dbReference type="ARBA" id="ARBA00030757"/>
    </source>
</evidence>
<evidence type="ECO:0000256" key="1">
    <source>
        <dbReference type="ARBA" id="ARBA00004496"/>
    </source>
</evidence>
<keyword evidence="6 12" id="KW-0489">Methyltransferase</keyword>
<keyword evidence="13" id="KW-1185">Reference proteome</keyword>
<evidence type="ECO:0000256" key="2">
    <source>
        <dbReference type="ARBA" id="ARBA00005369"/>
    </source>
</evidence>
<evidence type="ECO:0000256" key="8">
    <source>
        <dbReference type="ARBA" id="ARBA00022691"/>
    </source>
</evidence>
<evidence type="ECO:0000256" key="11">
    <source>
        <dbReference type="ARBA" id="ARBA00031350"/>
    </source>
</evidence>
<comment type="similarity">
    <text evidence="2">Belongs to the methyltransferase superfamily. L-isoaspartyl/D-aspartyl protein methyltransferase family.</text>
</comment>
<dbReference type="EC" id="2.1.1.77" evidence="3"/>
<name>A0A7W5V9A1_9ACTN</name>
<proteinExistence type="inferred from homology"/>
<dbReference type="InterPro" id="IPR029063">
    <property type="entry name" value="SAM-dependent_MTases_sf"/>
</dbReference>
<dbReference type="RefSeq" id="WP_312896043.1">
    <property type="nucleotide sequence ID" value="NZ_BAAAXX010000043.1"/>
</dbReference>
<evidence type="ECO:0000256" key="3">
    <source>
        <dbReference type="ARBA" id="ARBA00011890"/>
    </source>
</evidence>
<dbReference type="Gene3D" id="3.40.50.150">
    <property type="entry name" value="Vaccinia Virus protein VP39"/>
    <property type="match status" value="1"/>
</dbReference>
<sequence length="320" mass="33905">MTTDDSQAATKLRATMVSELHDLGAIRSESVAAAVATVPRHLFAPGAPLEDAYAADNPLVIKRDVNGKALSSMSAAHIQVVMLEQAGIEAGMRVLEIGSGGYNAALLAEIVGEQGRVTTVDIDPEIVERAGACLRSTGYDHIDVVLADAEEGVPANAPYDRIIVTAGAWDIPPAWLEQLSPDGRIVVPLRLKGVTRTIAFYCDGEGGLISRSYGPCGFVPFQGAGSTGRGAPVLMRGGSFAYRTSRENEETGGYETGVIAHGPSAEQIADRYVESLRRWAREHHRRGAATIRYLPKSAAVPAPSSGLIIKRHGAVVVSWP</sequence>
<keyword evidence="5" id="KW-0963">Cytoplasm</keyword>
<dbReference type="GO" id="GO:0032259">
    <property type="term" value="P:methylation"/>
    <property type="evidence" value="ECO:0007669"/>
    <property type="project" value="UniProtKB-KW"/>
</dbReference>
<keyword evidence="8" id="KW-0949">S-adenosyl-L-methionine</keyword>
<evidence type="ECO:0000313" key="12">
    <source>
        <dbReference type="EMBL" id="MBB3732987.1"/>
    </source>
</evidence>
<evidence type="ECO:0000256" key="6">
    <source>
        <dbReference type="ARBA" id="ARBA00022603"/>
    </source>
</evidence>
<reference evidence="12 13" key="1">
    <citation type="submission" date="2020-08" db="EMBL/GenBank/DDBJ databases">
        <title>Sequencing the genomes of 1000 actinobacteria strains.</title>
        <authorList>
            <person name="Klenk H.-P."/>
        </authorList>
    </citation>
    <scope>NUCLEOTIDE SEQUENCE [LARGE SCALE GENOMIC DNA]</scope>
    <source>
        <strain evidence="12 13">DSM 44320</strain>
    </source>
</reference>
<evidence type="ECO:0000256" key="10">
    <source>
        <dbReference type="ARBA" id="ARBA00031323"/>
    </source>
</evidence>
<evidence type="ECO:0000256" key="4">
    <source>
        <dbReference type="ARBA" id="ARBA00013346"/>
    </source>
</evidence>
<dbReference type="PANTHER" id="PTHR11579:SF0">
    <property type="entry name" value="PROTEIN-L-ISOASPARTATE(D-ASPARTATE) O-METHYLTRANSFERASE"/>
    <property type="match status" value="1"/>
</dbReference>
<dbReference type="InterPro" id="IPR027573">
    <property type="entry name" value="Methyltran_FxLD"/>
</dbReference>
<dbReference type="GO" id="GO:0005737">
    <property type="term" value="C:cytoplasm"/>
    <property type="evidence" value="ECO:0007669"/>
    <property type="project" value="UniProtKB-SubCell"/>
</dbReference>
<gene>
    <name evidence="12" type="ORF">FHR33_008934</name>
</gene>
<dbReference type="GO" id="GO:0004719">
    <property type="term" value="F:protein-L-isoaspartate (D-aspartate) O-methyltransferase activity"/>
    <property type="evidence" value="ECO:0007669"/>
    <property type="project" value="UniProtKB-EC"/>
</dbReference>
<dbReference type="CDD" id="cd02440">
    <property type="entry name" value="AdoMet_MTases"/>
    <property type="match status" value="1"/>
</dbReference>
<organism evidence="12 13">
    <name type="scientific">Nonomuraea dietziae</name>
    <dbReference type="NCBI Taxonomy" id="65515"/>
    <lineage>
        <taxon>Bacteria</taxon>
        <taxon>Bacillati</taxon>
        <taxon>Actinomycetota</taxon>
        <taxon>Actinomycetes</taxon>
        <taxon>Streptosporangiales</taxon>
        <taxon>Streptosporangiaceae</taxon>
        <taxon>Nonomuraea</taxon>
    </lineage>
</organism>
<dbReference type="Pfam" id="PF01135">
    <property type="entry name" value="PCMT"/>
    <property type="match status" value="1"/>
</dbReference>
<dbReference type="AlphaFoldDB" id="A0A7W5V9A1"/>
<evidence type="ECO:0000313" key="13">
    <source>
        <dbReference type="Proteomes" id="UP000579945"/>
    </source>
</evidence>
<dbReference type="Proteomes" id="UP000579945">
    <property type="component" value="Unassembled WGS sequence"/>
</dbReference>
<comment type="subcellular location">
    <subcellularLocation>
        <location evidence="1">Cytoplasm</location>
    </subcellularLocation>
</comment>
<accession>A0A7W5V9A1</accession>
<dbReference type="GeneID" id="95394972"/>
<dbReference type="InterPro" id="IPR000682">
    <property type="entry name" value="PCMT"/>
</dbReference>
<protein>
    <recommendedName>
        <fullName evidence="4">Protein-L-isoaspartate O-methyltransferase</fullName>
        <ecNumber evidence="3">2.1.1.77</ecNumber>
    </recommendedName>
    <alternativeName>
        <fullName evidence="11">L-isoaspartyl protein carboxyl methyltransferase</fullName>
    </alternativeName>
    <alternativeName>
        <fullName evidence="9">Protein L-isoaspartyl methyltransferase</fullName>
    </alternativeName>
    <alternativeName>
        <fullName evidence="10">Protein-beta-aspartate methyltransferase</fullName>
    </alternativeName>
</protein>
<dbReference type="NCBIfam" id="TIGR04364">
    <property type="entry name" value="methyltran_FxLD"/>
    <property type="match status" value="1"/>
</dbReference>
<dbReference type="EMBL" id="JACIBV010000002">
    <property type="protein sequence ID" value="MBB3732987.1"/>
    <property type="molecule type" value="Genomic_DNA"/>
</dbReference>
<evidence type="ECO:0000256" key="7">
    <source>
        <dbReference type="ARBA" id="ARBA00022679"/>
    </source>
</evidence>
<dbReference type="PANTHER" id="PTHR11579">
    <property type="entry name" value="PROTEIN-L-ISOASPARTATE O-METHYLTRANSFERASE"/>
    <property type="match status" value="1"/>
</dbReference>
<dbReference type="SUPFAM" id="SSF53335">
    <property type="entry name" value="S-adenosyl-L-methionine-dependent methyltransferases"/>
    <property type="match status" value="1"/>
</dbReference>